<name>A0ABR4CVJ4_9HELO</name>
<keyword evidence="2" id="KW-1185">Reference proteome</keyword>
<protein>
    <submittedName>
        <fullName evidence="1">Uncharacterized protein</fullName>
    </submittedName>
</protein>
<gene>
    <name evidence="1" type="ORF">VTL71DRAFT_7739</name>
</gene>
<proteinExistence type="predicted"/>
<accession>A0ABR4CVJ4</accession>
<dbReference type="EMBL" id="JAZHXI010000002">
    <property type="protein sequence ID" value="KAL2073961.1"/>
    <property type="molecule type" value="Genomic_DNA"/>
</dbReference>
<organism evidence="1 2">
    <name type="scientific">Oculimacula yallundae</name>
    <dbReference type="NCBI Taxonomy" id="86028"/>
    <lineage>
        <taxon>Eukaryota</taxon>
        <taxon>Fungi</taxon>
        <taxon>Dikarya</taxon>
        <taxon>Ascomycota</taxon>
        <taxon>Pezizomycotina</taxon>
        <taxon>Leotiomycetes</taxon>
        <taxon>Helotiales</taxon>
        <taxon>Ploettnerulaceae</taxon>
        <taxon>Oculimacula</taxon>
    </lineage>
</organism>
<evidence type="ECO:0000313" key="1">
    <source>
        <dbReference type="EMBL" id="KAL2073961.1"/>
    </source>
</evidence>
<comment type="caution">
    <text evidence="1">The sequence shown here is derived from an EMBL/GenBank/DDBJ whole genome shotgun (WGS) entry which is preliminary data.</text>
</comment>
<sequence>MQTSLTNNFNDNASYFVKSATATIDSLKSQGKAQEKLLVDSFATKIKVLDPSLTNSTADFHKIAAAANSNIKSQGNHQVKALTHVFSAKITVIQDKELAMQQTLQTTLTNSTSDFVKAAEIANVALKAQGSDHVKALSVVLDSKVEHFETLLGIIFGNQSKKLVQRIEKIDLSKSLEAVLDAKLEAWGIAFMGLLDVKAKEWRGEVGTTIDDKVEALVENIDDIRDQLPVQLDHIHGYMDGQSSTITAAMEQCHSASSWEAALQHQRVMDALDFKDNVHTMAEKLDGIRDQLAVQVEHIHGHMNAQNSRILTVLERAHLADLWEAAVQHQVVMDAANTIQQSLTTLSHGISGLTHTTQATQTTVNDLATDSAAIMTTIEQVVSNIKEVKDIIATNTFSTSTSALEDIKLETNNLSSLSEAVLDVSSSIAEARSHLDAITKTAATK</sequence>
<evidence type="ECO:0000313" key="2">
    <source>
        <dbReference type="Proteomes" id="UP001595075"/>
    </source>
</evidence>
<dbReference type="Proteomes" id="UP001595075">
    <property type="component" value="Unassembled WGS sequence"/>
</dbReference>
<reference evidence="1 2" key="1">
    <citation type="journal article" date="2024" name="Commun. Biol.">
        <title>Comparative genomic analysis of thermophilic fungi reveals convergent evolutionary adaptations and gene losses.</title>
        <authorList>
            <person name="Steindorff A.S."/>
            <person name="Aguilar-Pontes M.V."/>
            <person name="Robinson A.J."/>
            <person name="Andreopoulos B."/>
            <person name="LaButti K."/>
            <person name="Kuo A."/>
            <person name="Mondo S."/>
            <person name="Riley R."/>
            <person name="Otillar R."/>
            <person name="Haridas S."/>
            <person name="Lipzen A."/>
            <person name="Grimwood J."/>
            <person name="Schmutz J."/>
            <person name="Clum A."/>
            <person name="Reid I.D."/>
            <person name="Moisan M.C."/>
            <person name="Butler G."/>
            <person name="Nguyen T.T.M."/>
            <person name="Dewar K."/>
            <person name="Conant G."/>
            <person name="Drula E."/>
            <person name="Henrissat B."/>
            <person name="Hansel C."/>
            <person name="Singer S."/>
            <person name="Hutchinson M.I."/>
            <person name="de Vries R.P."/>
            <person name="Natvig D.O."/>
            <person name="Powell A.J."/>
            <person name="Tsang A."/>
            <person name="Grigoriev I.V."/>
        </authorList>
    </citation>
    <scope>NUCLEOTIDE SEQUENCE [LARGE SCALE GENOMIC DNA]</scope>
    <source>
        <strain evidence="1 2">CBS 494.80</strain>
    </source>
</reference>